<gene>
    <name evidence="1" type="ORF">Uis1B_1161</name>
</gene>
<dbReference type="OrthoDB" id="3235135at2"/>
<proteinExistence type="predicted"/>
<accession>A0A2N5J9I2</accession>
<name>A0A2N5J9I2_9BIFI</name>
<dbReference type="EMBL" id="NMWU01000021">
    <property type="protein sequence ID" value="PLS30872.1"/>
    <property type="molecule type" value="Genomic_DNA"/>
</dbReference>
<dbReference type="RefSeq" id="WP_101616483.1">
    <property type="nucleotide sequence ID" value="NZ_NMWU01000021.1"/>
</dbReference>
<organism evidence="1 2">
    <name type="scientific">Bifidobacterium margollesii</name>
    <dbReference type="NCBI Taxonomy" id="2020964"/>
    <lineage>
        <taxon>Bacteria</taxon>
        <taxon>Bacillati</taxon>
        <taxon>Actinomycetota</taxon>
        <taxon>Actinomycetes</taxon>
        <taxon>Bifidobacteriales</taxon>
        <taxon>Bifidobacteriaceae</taxon>
        <taxon>Bifidobacterium</taxon>
    </lineage>
</organism>
<keyword evidence="2" id="KW-1185">Reference proteome</keyword>
<reference evidence="1 2" key="1">
    <citation type="submission" date="2017-07" db="EMBL/GenBank/DDBJ databases">
        <title>Bifidobacterium novel species.</title>
        <authorList>
            <person name="Lugli G.A."/>
            <person name="Milani C."/>
            <person name="Duranti S."/>
            <person name="Mangifesta M."/>
        </authorList>
    </citation>
    <scope>NUCLEOTIDE SEQUENCE [LARGE SCALE GENOMIC DNA]</scope>
    <source>
        <strain evidence="2">Uis1B</strain>
    </source>
</reference>
<sequence>MTDRVTSYHQARRIVEHANHGIPTSREGGEDADYYHVPVDPDFAMLDDCDWYVNRRPARPNGFLVLPSFPMILPTCIIAI</sequence>
<dbReference type="AlphaFoldDB" id="A0A2N5J9I2"/>
<evidence type="ECO:0000313" key="2">
    <source>
        <dbReference type="Proteomes" id="UP000235050"/>
    </source>
</evidence>
<comment type="caution">
    <text evidence="1">The sequence shown here is derived from an EMBL/GenBank/DDBJ whole genome shotgun (WGS) entry which is preliminary data.</text>
</comment>
<protein>
    <submittedName>
        <fullName evidence="1">Uncharacterized protein</fullName>
    </submittedName>
</protein>
<dbReference type="Proteomes" id="UP000235050">
    <property type="component" value="Unassembled WGS sequence"/>
</dbReference>
<evidence type="ECO:0000313" key="1">
    <source>
        <dbReference type="EMBL" id="PLS30872.1"/>
    </source>
</evidence>